<accession>A0AA39YSC5</accession>
<dbReference type="Proteomes" id="UP001174936">
    <property type="component" value="Unassembled WGS sequence"/>
</dbReference>
<dbReference type="AlphaFoldDB" id="A0AA39YSC5"/>
<reference evidence="1" key="1">
    <citation type="submission" date="2023-06" db="EMBL/GenBank/DDBJ databases">
        <title>Genome-scale phylogeny and comparative genomics of the fungal order Sordariales.</title>
        <authorList>
            <consortium name="Lawrence Berkeley National Laboratory"/>
            <person name="Hensen N."/>
            <person name="Bonometti L."/>
            <person name="Westerberg I."/>
            <person name="Brannstrom I.O."/>
            <person name="Guillou S."/>
            <person name="Cros-Aarteil S."/>
            <person name="Calhoun S."/>
            <person name="Haridas S."/>
            <person name="Kuo A."/>
            <person name="Mondo S."/>
            <person name="Pangilinan J."/>
            <person name="Riley R."/>
            <person name="Labutti K."/>
            <person name="Andreopoulos B."/>
            <person name="Lipzen A."/>
            <person name="Chen C."/>
            <person name="Yanf M."/>
            <person name="Daum C."/>
            <person name="Ng V."/>
            <person name="Clum A."/>
            <person name="Steindorff A."/>
            <person name="Ohm R."/>
            <person name="Martin F."/>
            <person name="Silar P."/>
            <person name="Natvig D."/>
            <person name="Lalanne C."/>
            <person name="Gautier V."/>
            <person name="Ament-Velasquez S.L."/>
            <person name="Kruys A."/>
            <person name="Hutchinson M.I."/>
            <person name="Powell A.J."/>
            <person name="Barry K."/>
            <person name="Miller A.N."/>
            <person name="Grigoriev I.V."/>
            <person name="Debuchy R."/>
            <person name="Gladieux P."/>
            <person name="Thoren M.H."/>
            <person name="Johannesson H."/>
        </authorList>
    </citation>
    <scope>NUCLEOTIDE SEQUENCE</scope>
    <source>
        <strain evidence="1">SMH2532-1</strain>
    </source>
</reference>
<keyword evidence="2" id="KW-1185">Reference proteome</keyword>
<evidence type="ECO:0000313" key="2">
    <source>
        <dbReference type="Proteomes" id="UP001174936"/>
    </source>
</evidence>
<organism evidence="1 2">
    <name type="scientific">Cercophora newfieldiana</name>
    <dbReference type="NCBI Taxonomy" id="92897"/>
    <lineage>
        <taxon>Eukaryota</taxon>
        <taxon>Fungi</taxon>
        <taxon>Dikarya</taxon>
        <taxon>Ascomycota</taxon>
        <taxon>Pezizomycotina</taxon>
        <taxon>Sordariomycetes</taxon>
        <taxon>Sordariomycetidae</taxon>
        <taxon>Sordariales</taxon>
        <taxon>Lasiosphaeriaceae</taxon>
        <taxon>Cercophora</taxon>
    </lineage>
</organism>
<gene>
    <name evidence="1" type="ORF">B0T16DRAFT_68490</name>
</gene>
<sequence>MLPEPQLIGTWHLAGSLTFSAFSGPSWFGRKAHTRKGKYCPLVCAVQRRMSRTLATTRSLTADSGQTTLRQARTSGMTKRSSIASCLGRYYQQEHRATLGQERIEMWTARIKTSATPDKTVSIHHHSSNTHTQTIFPLSYFISYFGIFSAFRLHFSSIQQKTHSQNHLRSIPQAFQDAVQRPQLCYIPHRRPRLGSDGRACRDAE</sequence>
<proteinExistence type="predicted"/>
<name>A0AA39YSC5_9PEZI</name>
<protein>
    <submittedName>
        <fullName evidence="1">Uncharacterized protein</fullName>
    </submittedName>
</protein>
<dbReference type="EMBL" id="JAULSV010000001">
    <property type="protein sequence ID" value="KAK0657748.1"/>
    <property type="molecule type" value="Genomic_DNA"/>
</dbReference>
<evidence type="ECO:0000313" key="1">
    <source>
        <dbReference type="EMBL" id="KAK0657748.1"/>
    </source>
</evidence>
<comment type="caution">
    <text evidence="1">The sequence shown here is derived from an EMBL/GenBank/DDBJ whole genome shotgun (WGS) entry which is preliminary data.</text>
</comment>